<gene>
    <name evidence="1" type="ORF">TNCT_462511</name>
</gene>
<protein>
    <submittedName>
        <fullName evidence="1">Uncharacterized protein</fullName>
    </submittedName>
</protein>
<accession>A0A8X6IS35</accession>
<dbReference type="EMBL" id="BMAO01038844">
    <property type="protein sequence ID" value="GFR27454.1"/>
    <property type="molecule type" value="Genomic_DNA"/>
</dbReference>
<proteinExistence type="predicted"/>
<evidence type="ECO:0000313" key="1">
    <source>
        <dbReference type="EMBL" id="GFR27454.1"/>
    </source>
</evidence>
<sequence length="84" mass="9755">MKVRWSQKLLDDLLLDPDFLQMNVFFIRGVILHDICISFEVRAKMLHMDYFNKLVLGCSRIDLVAHGPTGLTIINDPLKRGERL</sequence>
<dbReference type="AlphaFoldDB" id="A0A8X6IS35"/>
<comment type="caution">
    <text evidence="1">The sequence shown here is derived from an EMBL/GenBank/DDBJ whole genome shotgun (WGS) entry which is preliminary data.</text>
</comment>
<organism evidence="1 2">
    <name type="scientific">Trichonephila clavata</name>
    <name type="common">Joro spider</name>
    <name type="synonym">Nephila clavata</name>
    <dbReference type="NCBI Taxonomy" id="2740835"/>
    <lineage>
        <taxon>Eukaryota</taxon>
        <taxon>Metazoa</taxon>
        <taxon>Ecdysozoa</taxon>
        <taxon>Arthropoda</taxon>
        <taxon>Chelicerata</taxon>
        <taxon>Arachnida</taxon>
        <taxon>Araneae</taxon>
        <taxon>Araneomorphae</taxon>
        <taxon>Entelegynae</taxon>
        <taxon>Araneoidea</taxon>
        <taxon>Nephilidae</taxon>
        <taxon>Trichonephila</taxon>
    </lineage>
</organism>
<dbReference type="Proteomes" id="UP000887116">
    <property type="component" value="Unassembled WGS sequence"/>
</dbReference>
<name>A0A8X6IS35_TRICU</name>
<reference evidence="1" key="1">
    <citation type="submission" date="2020-07" db="EMBL/GenBank/DDBJ databases">
        <title>Multicomponent nature underlies the extraordinary mechanical properties of spider dragline silk.</title>
        <authorList>
            <person name="Kono N."/>
            <person name="Nakamura H."/>
            <person name="Mori M."/>
            <person name="Yoshida Y."/>
            <person name="Ohtoshi R."/>
            <person name="Malay A.D."/>
            <person name="Moran D.A.P."/>
            <person name="Tomita M."/>
            <person name="Numata K."/>
            <person name="Arakawa K."/>
        </authorList>
    </citation>
    <scope>NUCLEOTIDE SEQUENCE</scope>
</reference>
<evidence type="ECO:0000313" key="2">
    <source>
        <dbReference type="Proteomes" id="UP000887116"/>
    </source>
</evidence>
<keyword evidence="2" id="KW-1185">Reference proteome</keyword>